<comment type="caution">
    <text evidence="1">The sequence shown here is derived from an EMBL/GenBank/DDBJ whole genome shotgun (WGS) entry which is preliminary data.</text>
</comment>
<organism evidence="1 2">
    <name type="scientific">Lecanicillium saksenae</name>
    <dbReference type="NCBI Taxonomy" id="468837"/>
    <lineage>
        <taxon>Eukaryota</taxon>
        <taxon>Fungi</taxon>
        <taxon>Dikarya</taxon>
        <taxon>Ascomycota</taxon>
        <taxon>Pezizomycotina</taxon>
        <taxon>Sordariomycetes</taxon>
        <taxon>Hypocreomycetidae</taxon>
        <taxon>Hypocreales</taxon>
        <taxon>Cordycipitaceae</taxon>
        <taxon>Lecanicillium</taxon>
    </lineage>
</organism>
<evidence type="ECO:0000313" key="2">
    <source>
        <dbReference type="Proteomes" id="UP001148737"/>
    </source>
</evidence>
<keyword evidence="2" id="KW-1185">Reference proteome</keyword>
<dbReference type="EMBL" id="JANAKD010000053">
    <property type="protein sequence ID" value="KAJ3498391.1"/>
    <property type="molecule type" value="Genomic_DNA"/>
</dbReference>
<sequence>MLLVLSPSVLRLKSRCGSATHNLPLPSPFIPDAFIRQHVIMSHTQPWSEKTDQKLVRADAQGPSALARAPSRRAIVEPAFTGKLL</sequence>
<name>A0ACC1R771_9HYPO</name>
<protein>
    <submittedName>
        <fullName evidence="1">Uncharacterized protein</fullName>
    </submittedName>
</protein>
<gene>
    <name evidence="1" type="ORF">NLG97_g1161</name>
</gene>
<dbReference type="Proteomes" id="UP001148737">
    <property type="component" value="Unassembled WGS sequence"/>
</dbReference>
<accession>A0ACC1R771</accession>
<proteinExistence type="predicted"/>
<reference evidence="1" key="1">
    <citation type="submission" date="2022-07" db="EMBL/GenBank/DDBJ databases">
        <title>Genome Sequence of Lecanicillium saksenae.</title>
        <authorList>
            <person name="Buettner E."/>
        </authorList>
    </citation>
    <scope>NUCLEOTIDE SEQUENCE</scope>
    <source>
        <strain evidence="1">VT-O1</strain>
    </source>
</reference>
<evidence type="ECO:0000313" key="1">
    <source>
        <dbReference type="EMBL" id="KAJ3498391.1"/>
    </source>
</evidence>